<dbReference type="EMBL" id="FXAZ01000001">
    <property type="protein sequence ID" value="SMG19630.1"/>
    <property type="molecule type" value="Genomic_DNA"/>
</dbReference>
<dbReference type="Pfam" id="PF17128">
    <property type="entry name" value="DUF5107"/>
    <property type="match status" value="1"/>
</dbReference>
<dbReference type="InterPro" id="IPR033396">
    <property type="entry name" value="DUF5107"/>
</dbReference>
<keyword evidence="2 3" id="KW-0802">TPR repeat</keyword>
<dbReference type="Pfam" id="PF13181">
    <property type="entry name" value="TPR_8"/>
    <property type="match status" value="1"/>
</dbReference>
<dbReference type="PANTHER" id="PTHR44943:SF8">
    <property type="entry name" value="TPR REPEAT-CONTAINING PROTEIN MJ0263"/>
    <property type="match status" value="1"/>
</dbReference>
<dbReference type="RefSeq" id="WP_085493135.1">
    <property type="nucleotide sequence ID" value="NZ_FXAZ01000001.1"/>
</dbReference>
<evidence type="ECO:0000256" key="2">
    <source>
        <dbReference type="ARBA" id="ARBA00022803"/>
    </source>
</evidence>
<organism evidence="5 6">
    <name type="scientific">Paenibacillus aquistagni</name>
    <dbReference type="NCBI Taxonomy" id="1852522"/>
    <lineage>
        <taxon>Bacteria</taxon>
        <taxon>Bacillati</taxon>
        <taxon>Bacillota</taxon>
        <taxon>Bacilli</taxon>
        <taxon>Bacillales</taxon>
        <taxon>Paenibacillaceae</taxon>
        <taxon>Paenibacillus</taxon>
    </lineage>
</organism>
<evidence type="ECO:0000313" key="6">
    <source>
        <dbReference type="Proteomes" id="UP000193834"/>
    </source>
</evidence>
<evidence type="ECO:0000259" key="4">
    <source>
        <dbReference type="Pfam" id="PF17128"/>
    </source>
</evidence>
<evidence type="ECO:0000256" key="1">
    <source>
        <dbReference type="ARBA" id="ARBA00022737"/>
    </source>
</evidence>
<reference evidence="5 6" key="1">
    <citation type="submission" date="2017-04" db="EMBL/GenBank/DDBJ databases">
        <authorList>
            <person name="Afonso C.L."/>
            <person name="Miller P.J."/>
            <person name="Scott M.A."/>
            <person name="Spackman E."/>
            <person name="Goraichik I."/>
            <person name="Dimitrov K.M."/>
            <person name="Suarez D.L."/>
            <person name="Swayne D.E."/>
        </authorList>
    </citation>
    <scope>NUCLEOTIDE SEQUENCE [LARGE SCALE GENOMIC DNA]</scope>
    <source>
        <strain evidence="5 6">11</strain>
    </source>
</reference>
<dbReference type="InterPro" id="IPR051685">
    <property type="entry name" value="Ycf3/AcsC/BcsC/TPR_MFPF"/>
</dbReference>
<dbReference type="InterPro" id="IPR019734">
    <property type="entry name" value="TPR_rpt"/>
</dbReference>
<dbReference type="SUPFAM" id="SSF48452">
    <property type="entry name" value="TPR-like"/>
    <property type="match status" value="3"/>
</dbReference>
<accession>A0A1X7IX06</accession>
<dbReference type="PANTHER" id="PTHR44943">
    <property type="entry name" value="CELLULOSE SYNTHASE OPERON PROTEIN C"/>
    <property type="match status" value="1"/>
</dbReference>
<dbReference type="PROSITE" id="PS50005">
    <property type="entry name" value="TPR"/>
    <property type="match status" value="2"/>
</dbReference>
<dbReference type="InterPro" id="IPR011990">
    <property type="entry name" value="TPR-like_helical_dom_sf"/>
</dbReference>
<keyword evidence="1" id="KW-0677">Repeat</keyword>
<dbReference type="Gene3D" id="1.25.40.10">
    <property type="entry name" value="Tetratricopeptide repeat domain"/>
    <property type="match status" value="3"/>
</dbReference>
<evidence type="ECO:0000256" key="3">
    <source>
        <dbReference type="PROSITE-ProRule" id="PRU00339"/>
    </source>
</evidence>
<feature type="domain" description="DUF5107" evidence="4">
    <location>
        <begin position="43"/>
        <end position="342"/>
    </location>
</feature>
<dbReference type="Pfam" id="PF13432">
    <property type="entry name" value="TPR_16"/>
    <property type="match status" value="2"/>
</dbReference>
<name>A0A1X7IX06_9BACL</name>
<feature type="repeat" description="TPR" evidence="3">
    <location>
        <begin position="503"/>
        <end position="536"/>
    </location>
</feature>
<dbReference type="SMART" id="SM00028">
    <property type="entry name" value="TPR"/>
    <property type="match status" value="10"/>
</dbReference>
<dbReference type="OrthoDB" id="174931at2"/>
<evidence type="ECO:0000313" key="5">
    <source>
        <dbReference type="EMBL" id="SMG19630.1"/>
    </source>
</evidence>
<feature type="repeat" description="TPR" evidence="3">
    <location>
        <begin position="1067"/>
        <end position="1100"/>
    </location>
</feature>
<dbReference type="AlphaFoldDB" id="A0A1X7IX06"/>
<protein>
    <submittedName>
        <fullName evidence="5">Tetratricopeptide repeat-containing protein</fullName>
    </submittedName>
</protein>
<dbReference type="Proteomes" id="UP000193834">
    <property type="component" value="Unassembled WGS sequence"/>
</dbReference>
<dbReference type="STRING" id="1852522.SAMN06295960_0930"/>
<proteinExistence type="predicted"/>
<gene>
    <name evidence="5" type="ORF">SAMN06295960_0930</name>
</gene>
<sequence>MEQSNQRVRMWEDIVEIPTYAVGAPNPNPMFLEKRVYQGSSGKVYPYPVIDKVMDDKKLKPYTLIFLENEYLHVQIIPALGGRIYRALDKTNQYDFVYYNQVIKPALVGLAGPWTSGGIEFNWPQHHRPNTFGSVEYHCAVNEDGSCTVWLSEIDRMYGTKGMHGITLYPGKAYIEIHGQVYNRTDVPQTFLWWANPALAAHDETQSVFPPDVHAVFDHGKRDVSRFPIATGTYYKMDYSHGVDISRYRNIPVPTSYMAYHSDYDFIGSYDHRAQAGTLHVANHHISPGKKQWTWGCGDFGKAWDRNLTDENGPYIELMTGVYTDNQPDFTWIMPHEEKTFKQYFMPYKQIGALKNATIDAAVNLDIMNADPLTVRIGVYVTSEQPDARISLTGPAGELCTIETSLTPQQAFVQEVRLKHSLYAHELEVSVLDQQGSLLVQYRRDEPKLVEIPESAKAIGRPEELASTEALWLAGMHLEQYRHATFEPEHYYEEGLRRDPNDIRLNNALGLLLLRRGEYEDSKACFERAIETSTKHNPNPYDSECYYHLGLCLKHLDQPDEAYRAFYKSIWNSNWHDRGYYQLACMDMRQGDWHTALEHVDRSLVRNYRSTRIRNVKAMLLRKLGYTERALVLARETQAIDPMDAVSLYEEYLLQKGSGQEEAAEEQLQSFVRRLNQEPHLYLAAVEEYDAAGGWEEGQQILQLGLNLDRACPMLAYVCADFADRSGDSQKALRLSKHASMLSRSYVFPNSLLEYRALMGALDRDPADAAAAYYLGNWLYDRKRHQDAIHYWEQSAALDGAHPTVHRNLAIAYYNKLQDANQAKASLEQAVSLNEQDIRVLYELDQLYKKIGYTPKERLACLEARGADVVERDDLYVEYMTLLNLTGAYKEALRRMAEHRFHPWEGGEGKITSQYVWSHVELARMALQTDDASRAIELLNAALVYPDNLGEGKLAGAQENHIYYYMGLAFEQLNEKRKATDCYKEASNGLAEPVSAMYYNDQPPEMIYYQGMACLKLGDEQGAKRRFHKLIDYGEQHIFTPLAIDYFAVSLPDFLVFEEDLNKKNEVHCRFMMGLGYLGMKDYSRALEQWQQVLKLEPCHVGVNLHMKLIP</sequence>
<keyword evidence="6" id="KW-1185">Reference proteome</keyword>